<evidence type="ECO:0000313" key="3">
    <source>
        <dbReference type="Proteomes" id="UP001254608"/>
    </source>
</evidence>
<name>A0ABU2WLU4_9GAMM</name>
<comment type="caution">
    <text evidence="2">The sequence shown here is derived from an EMBL/GenBank/DDBJ whole genome shotgun (WGS) entry which is preliminary data.</text>
</comment>
<keyword evidence="1" id="KW-0732">Signal</keyword>
<dbReference type="SUPFAM" id="SSF101898">
    <property type="entry name" value="NHL repeat"/>
    <property type="match status" value="1"/>
</dbReference>
<gene>
    <name evidence="2" type="ORF">RM530_15870</name>
</gene>
<evidence type="ECO:0000313" key="2">
    <source>
        <dbReference type="EMBL" id="MDT0498827.1"/>
    </source>
</evidence>
<dbReference type="EMBL" id="JAVRIC010000027">
    <property type="protein sequence ID" value="MDT0498827.1"/>
    <property type="molecule type" value="Genomic_DNA"/>
</dbReference>
<feature type="signal peptide" evidence="1">
    <location>
        <begin position="1"/>
        <end position="23"/>
    </location>
</feature>
<proteinExistence type="predicted"/>
<protein>
    <recommendedName>
        <fullName evidence="4">Integral membrane protein</fullName>
    </recommendedName>
</protein>
<feature type="chain" id="PRO_5046550555" description="Integral membrane protein" evidence="1">
    <location>
        <begin position="24"/>
        <end position="299"/>
    </location>
</feature>
<dbReference type="Proteomes" id="UP001254608">
    <property type="component" value="Unassembled WGS sequence"/>
</dbReference>
<dbReference type="RefSeq" id="WP_311366239.1">
    <property type="nucleotide sequence ID" value="NZ_JAVRIC010000027.1"/>
</dbReference>
<organism evidence="2 3">
    <name type="scientific">Banduia mediterranea</name>
    <dbReference type="NCBI Taxonomy" id="3075609"/>
    <lineage>
        <taxon>Bacteria</taxon>
        <taxon>Pseudomonadati</taxon>
        <taxon>Pseudomonadota</taxon>
        <taxon>Gammaproteobacteria</taxon>
        <taxon>Nevskiales</taxon>
        <taxon>Algiphilaceae</taxon>
        <taxon>Banduia</taxon>
    </lineage>
</organism>
<reference evidence="2 3" key="1">
    <citation type="submission" date="2023-09" db="EMBL/GenBank/DDBJ databases">
        <authorList>
            <person name="Rey-Velasco X."/>
        </authorList>
    </citation>
    <scope>NUCLEOTIDE SEQUENCE [LARGE SCALE GENOMIC DNA]</scope>
    <source>
        <strain evidence="2 3">W345</strain>
    </source>
</reference>
<evidence type="ECO:0008006" key="4">
    <source>
        <dbReference type="Google" id="ProtNLM"/>
    </source>
</evidence>
<keyword evidence="3" id="KW-1185">Reference proteome</keyword>
<accession>A0ABU2WLU4</accession>
<sequence length="299" mass="32870">MSSKRLPRSLAAALLGLQAACSAQPTHGPECRLQNPALDELSGLVAAGNGDYYWGLNDSGGQPWLFRVGPCGEDLGHVEIQGVRNHDWEDIAFFDDHGTPSILIADIGDNLARRKRVQLYAVVEPGPETRSTAIAWQQDFTYPEGPRDAESLAVDPRSGDILVLSKREDPQHLFRVPRADGVVVAQDLGPIETIQTKLTLNWLRGMVYQLYGSLPTALDISRDGRRIAVLTLTELFVWTRQGDEDWAELMNREPYHYVVPASLEQAESMAITAEGDTIVISSEKAGSPMIRIEVSDAVP</sequence>
<evidence type="ECO:0000256" key="1">
    <source>
        <dbReference type="SAM" id="SignalP"/>
    </source>
</evidence>